<feature type="region of interest" description="Disordered" evidence="1">
    <location>
        <begin position="603"/>
        <end position="622"/>
    </location>
</feature>
<feature type="compositionally biased region" description="Basic and acidic residues" evidence="1">
    <location>
        <begin position="478"/>
        <end position="489"/>
    </location>
</feature>
<accession>A0A430LHL9</accession>
<dbReference type="Proteomes" id="UP000287124">
    <property type="component" value="Unassembled WGS sequence"/>
</dbReference>
<keyword evidence="2" id="KW-0732">Signal</keyword>
<feature type="chain" id="PRO_5019387873" evidence="2">
    <location>
        <begin position="25"/>
        <end position="672"/>
    </location>
</feature>
<protein>
    <submittedName>
        <fullName evidence="3">Uncharacterized protein</fullName>
    </submittedName>
</protein>
<comment type="caution">
    <text evidence="3">The sequence shown here is derived from an EMBL/GenBank/DDBJ whole genome shotgun (WGS) entry which is preliminary data.</text>
</comment>
<feature type="signal peptide" evidence="2">
    <location>
        <begin position="1"/>
        <end position="24"/>
    </location>
</feature>
<proteinExistence type="predicted"/>
<feature type="compositionally biased region" description="Polar residues" evidence="1">
    <location>
        <begin position="284"/>
        <end position="330"/>
    </location>
</feature>
<feature type="compositionally biased region" description="Polar residues" evidence="1">
    <location>
        <begin position="249"/>
        <end position="272"/>
    </location>
</feature>
<reference evidence="3 4" key="1">
    <citation type="submission" date="2017-06" db="EMBL/GenBank/DDBJ databases">
        <title>Comparative genomic analysis of Ambrosia Fusariam Clade fungi.</title>
        <authorList>
            <person name="Stajich J.E."/>
            <person name="Carrillo J."/>
            <person name="Kijimoto T."/>
            <person name="Eskalen A."/>
            <person name="O'Donnell K."/>
            <person name="Kasson M."/>
        </authorList>
    </citation>
    <scope>NUCLEOTIDE SEQUENCE [LARGE SCALE GENOMIC DNA]</scope>
    <source>
        <strain evidence="3 4">UCR1854</strain>
    </source>
</reference>
<feature type="region of interest" description="Disordered" evidence="1">
    <location>
        <begin position="249"/>
        <end position="330"/>
    </location>
</feature>
<organism evidence="3 4">
    <name type="scientific">Fusarium euwallaceae</name>
    <dbReference type="NCBI Taxonomy" id="1147111"/>
    <lineage>
        <taxon>Eukaryota</taxon>
        <taxon>Fungi</taxon>
        <taxon>Dikarya</taxon>
        <taxon>Ascomycota</taxon>
        <taxon>Pezizomycotina</taxon>
        <taxon>Sordariomycetes</taxon>
        <taxon>Hypocreomycetidae</taxon>
        <taxon>Hypocreales</taxon>
        <taxon>Nectriaceae</taxon>
        <taxon>Fusarium</taxon>
        <taxon>Fusarium solani species complex</taxon>
    </lineage>
</organism>
<dbReference type="AlphaFoldDB" id="A0A430LHL9"/>
<feature type="compositionally biased region" description="Polar residues" evidence="1">
    <location>
        <begin position="562"/>
        <end position="574"/>
    </location>
</feature>
<feature type="region of interest" description="Disordered" evidence="1">
    <location>
        <begin position="460"/>
        <end position="594"/>
    </location>
</feature>
<sequence>MRLQIRRLMASAVWLSLGAGLSLSTTNNPNSLASALIMRSGITVLGSEYIGAAEASGVFTDGFYNIKSGIVLSSGRADGVVGGDRNVDNSQPGYPGIDSVNAAALSLNIRIEAGYTGFELEFVFATQDSAEATRDAFFINILNVMATTFDISHPFMENPPATIPNEPLQYRRTSPPLLMGFTTGPGIFDVDLVVYDELDASFDSAALIRMKPCVILLRSGCLGFCFINKANQVSSSESIVLSTSTISPGRTATSQLNSGDASLSSTLNNPARTTGLVVEPDDASLSSTFNKPDQTSASALNSDDISLNPTLNPPDQTSATAVNSEDISPSPTLNIPEVEAPGDVSLTDLPPFVPTTYLAGVNPPPLPSDAFSMGNLSRAATLEAIVTTVVYTILDPHDPAYLTVAEFCTTLKYPPCRNCQVQKLPTVEMTTIQTSCDKCGYRGESIIELTIPLGANPALETGKPYIPDDGPDGSPAAAHDEDSRPEFRPRPRPGGVEARPTVVPVGHSPSPSKANGYGEHARPVIQHGGSIGEHGKERPSPGRIHAPAGEPGPATIVYEKPSPSQHKQVPSNDNGEPAGSGYGLQATKATGPGKDEAIVKPSLAPSAEATKAIPKPDPAGASAELKLSTVPAANIPSTPPDSPVIVAAGHVARGIDGVLTSLALAAGLFLVL</sequence>
<name>A0A430LHL9_9HYPO</name>
<evidence type="ECO:0000256" key="1">
    <source>
        <dbReference type="SAM" id="MobiDB-lite"/>
    </source>
</evidence>
<evidence type="ECO:0000313" key="3">
    <source>
        <dbReference type="EMBL" id="RTE75204.1"/>
    </source>
</evidence>
<gene>
    <name evidence="3" type="ORF">BHE90_010350</name>
</gene>
<evidence type="ECO:0000313" key="4">
    <source>
        <dbReference type="Proteomes" id="UP000287124"/>
    </source>
</evidence>
<dbReference type="EMBL" id="MIKF01000194">
    <property type="protein sequence ID" value="RTE75204.1"/>
    <property type="molecule type" value="Genomic_DNA"/>
</dbReference>
<evidence type="ECO:0000256" key="2">
    <source>
        <dbReference type="SAM" id="SignalP"/>
    </source>
</evidence>
<keyword evidence="4" id="KW-1185">Reference proteome</keyword>